<keyword evidence="2" id="KW-1185">Reference proteome</keyword>
<dbReference type="EMBL" id="QTSX02006518">
    <property type="protein sequence ID" value="KAJ9053446.1"/>
    <property type="molecule type" value="Genomic_DNA"/>
</dbReference>
<protein>
    <submittedName>
        <fullName evidence="1">Uncharacterized protein</fullName>
    </submittedName>
</protein>
<name>A0ACC2RTM4_9FUNG</name>
<sequence length="452" mass="49745">MEQAKLSQAYSIAGSRSKNPNRSPGEYKGIEAGEKFVMASEANSLLDSLNLYINAVSGTCGLVVVGLVLLINIIDPRLMDRVSIRFTLAISFVDFLKAGMIVAYSKHFSGGLLCTVVAFSTQWLTLLYLFLNVAIAINLQLVFVKGYAFNPVWERLYWITSFFMATILPTFSLVGGKLGSSGREHACEYKNPNSFSTCKWVFSTYLAWILASCAYCTVVVVLTILTLRRKATVLDRLAGTDMKAHEVKCDIQRLIRRVALYCIIPVVTQTGFLLGRATYCVTELPFTLNLVAIIGTDIPGILNLIAFFIDPAFSNAVRTIISERYHIKPPSHLRHPKEIGSEAPWSSNTSPESFLEAIAMSTSPRVPLEPVSVPEQHIVSPLGRRGKREVHSYHASHLLHHPPSLAESRSRHSVSGINPTDFESLESSSILPLASIHSGNSGPNLDTFLKGL</sequence>
<proteinExistence type="predicted"/>
<evidence type="ECO:0000313" key="1">
    <source>
        <dbReference type="EMBL" id="KAJ9053446.1"/>
    </source>
</evidence>
<comment type="caution">
    <text evidence="1">The sequence shown here is derived from an EMBL/GenBank/DDBJ whole genome shotgun (WGS) entry which is preliminary data.</text>
</comment>
<evidence type="ECO:0000313" key="2">
    <source>
        <dbReference type="Proteomes" id="UP001165960"/>
    </source>
</evidence>
<organism evidence="1 2">
    <name type="scientific">Entomophthora muscae</name>
    <dbReference type="NCBI Taxonomy" id="34485"/>
    <lineage>
        <taxon>Eukaryota</taxon>
        <taxon>Fungi</taxon>
        <taxon>Fungi incertae sedis</taxon>
        <taxon>Zoopagomycota</taxon>
        <taxon>Entomophthoromycotina</taxon>
        <taxon>Entomophthoromycetes</taxon>
        <taxon>Entomophthorales</taxon>
        <taxon>Entomophthoraceae</taxon>
        <taxon>Entomophthora</taxon>
    </lineage>
</organism>
<accession>A0ACC2RTM4</accession>
<dbReference type="Proteomes" id="UP001165960">
    <property type="component" value="Unassembled WGS sequence"/>
</dbReference>
<gene>
    <name evidence="1" type="ORF">DSO57_1024064</name>
</gene>
<reference evidence="1" key="1">
    <citation type="submission" date="2022-04" db="EMBL/GenBank/DDBJ databases">
        <title>Genome of the entomopathogenic fungus Entomophthora muscae.</title>
        <authorList>
            <person name="Elya C."/>
            <person name="Lovett B.R."/>
            <person name="Lee E."/>
            <person name="Macias A.M."/>
            <person name="Hajek A.E."/>
            <person name="De Bivort B.L."/>
            <person name="Kasson M.T."/>
            <person name="De Fine Licht H.H."/>
            <person name="Stajich J.E."/>
        </authorList>
    </citation>
    <scope>NUCLEOTIDE SEQUENCE</scope>
    <source>
        <strain evidence="1">Berkeley</strain>
    </source>
</reference>